<accession>A0A8X6TBE6</accession>
<evidence type="ECO:0000313" key="2">
    <source>
        <dbReference type="Proteomes" id="UP000887013"/>
    </source>
</evidence>
<organism evidence="1 2">
    <name type="scientific">Nephila pilipes</name>
    <name type="common">Giant wood spider</name>
    <name type="synonym">Nephila maculata</name>
    <dbReference type="NCBI Taxonomy" id="299642"/>
    <lineage>
        <taxon>Eukaryota</taxon>
        <taxon>Metazoa</taxon>
        <taxon>Ecdysozoa</taxon>
        <taxon>Arthropoda</taxon>
        <taxon>Chelicerata</taxon>
        <taxon>Arachnida</taxon>
        <taxon>Araneae</taxon>
        <taxon>Araneomorphae</taxon>
        <taxon>Entelegynae</taxon>
        <taxon>Araneoidea</taxon>
        <taxon>Nephilidae</taxon>
        <taxon>Nephila</taxon>
    </lineage>
</organism>
<dbReference type="AlphaFoldDB" id="A0A8X6TBE6"/>
<evidence type="ECO:0000313" key="1">
    <source>
        <dbReference type="EMBL" id="GFS89810.1"/>
    </source>
</evidence>
<keyword evidence="2" id="KW-1185">Reference proteome</keyword>
<dbReference type="EMBL" id="BMAW01053185">
    <property type="protein sequence ID" value="GFS89810.1"/>
    <property type="molecule type" value="Genomic_DNA"/>
</dbReference>
<reference evidence="1" key="1">
    <citation type="submission" date="2020-08" db="EMBL/GenBank/DDBJ databases">
        <title>Multicomponent nature underlies the extraordinary mechanical properties of spider dragline silk.</title>
        <authorList>
            <person name="Kono N."/>
            <person name="Nakamura H."/>
            <person name="Mori M."/>
            <person name="Yoshida Y."/>
            <person name="Ohtoshi R."/>
            <person name="Malay A.D."/>
            <person name="Moran D.A.P."/>
            <person name="Tomita M."/>
            <person name="Numata K."/>
            <person name="Arakawa K."/>
        </authorList>
    </citation>
    <scope>NUCLEOTIDE SEQUENCE</scope>
</reference>
<name>A0A8X6TBE6_NEPPI</name>
<dbReference type="Proteomes" id="UP000887013">
    <property type="component" value="Unassembled WGS sequence"/>
</dbReference>
<sequence length="89" mass="10254">MVTDVWQGVFMIGLEPTRYKNTQVNPRRFLSLPREQRKQETHHFVFDKALIIRGRKLVMTSNCSGNVSVEPHARDQSGVTIKVYGVKKP</sequence>
<protein>
    <submittedName>
        <fullName evidence="1">Uncharacterized protein</fullName>
    </submittedName>
</protein>
<comment type="caution">
    <text evidence="1">The sequence shown here is derived from an EMBL/GenBank/DDBJ whole genome shotgun (WGS) entry which is preliminary data.</text>
</comment>
<proteinExistence type="predicted"/>
<gene>
    <name evidence="1" type="ORF">NPIL_367561</name>
</gene>